<feature type="region of interest" description="Disordered" evidence="1">
    <location>
        <begin position="80"/>
        <end position="133"/>
    </location>
</feature>
<dbReference type="AlphaFoldDB" id="A0A150Q663"/>
<reference evidence="3 4" key="1">
    <citation type="submission" date="2014-02" db="EMBL/GenBank/DDBJ databases">
        <title>The small core and large imbalanced accessory genome model reveals a collaborative survival strategy of Sorangium cellulosum strains in nature.</title>
        <authorList>
            <person name="Han K."/>
            <person name="Peng R."/>
            <person name="Blom J."/>
            <person name="Li Y.-Z."/>
        </authorList>
    </citation>
    <scope>NUCLEOTIDE SEQUENCE [LARGE SCALE GENOMIC DNA]</scope>
    <source>
        <strain evidence="3 4">So0157-18</strain>
    </source>
</reference>
<feature type="compositionally biased region" description="Low complexity" evidence="1">
    <location>
        <begin position="96"/>
        <end position="109"/>
    </location>
</feature>
<proteinExistence type="predicted"/>
<accession>A0A150Q663</accession>
<sequence length="257" mass="25519">MQRLAVVHAPMNAPALLLCPLLLFVMGCVAGEPAPAAPPRAGADNPCAPGGTPRPPRRNIVATTVTPGGQVIDWIPIESQTPDGKIASPPPPPTSPGDAAAAPPSGAAPAPSPVETGVELGPRGPAGTVPVLRPRQPQCDCLPGYVQRADGSCAELATHCSGEGAMASSKSFTVCCPELARIPLMERVDGTCVTMGLGAHLCAKCGDGACGAGENDCNCPSDCHAASPSPASGPDGRLQERPAEAPTPAAAVASSGP</sequence>
<organism evidence="3 4">
    <name type="scientific">Sorangium cellulosum</name>
    <name type="common">Polyangium cellulosum</name>
    <dbReference type="NCBI Taxonomy" id="56"/>
    <lineage>
        <taxon>Bacteria</taxon>
        <taxon>Pseudomonadati</taxon>
        <taxon>Myxococcota</taxon>
        <taxon>Polyangia</taxon>
        <taxon>Polyangiales</taxon>
        <taxon>Polyangiaceae</taxon>
        <taxon>Sorangium</taxon>
    </lineage>
</organism>
<feature type="region of interest" description="Disordered" evidence="1">
    <location>
        <begin position="224"/>
        <end position="257"/>
    </location>
</feature>
<evidence type="ECO:0008006" key="5">
    <source>
        <dbReference type="Google" id="ProtNLM"/>
    </source>
</evidence>
<dbReference type="Proteomes" id="UP000075604">
    <property type="component" value="Unassembled WGS sequence"/>
</dbReference>
<evidence type="ECO:0000256" key="1">
    <source>
        <dbReference type="SAM" id="MobiDB-lite"/>
    </source>
</evidence>
<feature type="chain" id="PRO_5007566567" description="Secreted protein" evidence="2">
    <location>
        <begin position="31"/>
        <end position="257"/>
    </location>
</feature>
<name>A0A150Q663_SORCE</name>
<feature type="compositionally biased region" description="Low complexity" evidence="1">
    <location>
        <begin position="244"/>
        <end position="257"/>
    </location>
</feature>
<comment type="caution">
    <text evidence="3">The sequence shown here is derived from an EMBL/GenBank/DDBJ whole genome shotgun (WGS) entry which is preliminary data.</text>
</comment>
<gene>
    <name evidence="3" type="ORF">BE04_04425</name>
</gene>
<evidence type="ECO:0000313" key="3">
    <source>
        <dbReference type="EMBL" id="KYF63323.1"/>
    </source>
</evidence>
<dbReference type="PROSITE" id="PS51257">
    <property type="entry name" value="PROKAR_LIPOPROTEIN"/>
    <property type="match status" value="1"/>
</dbReference>
<evidence type="ECO:0000256" key="2">
    <source>
        <dbReference type="SAM" id="SignalP"/>
    </source>
</evidence>
<protein>
    <recommendedName>
        <fullName evidence="5">Secreted protein</fullName>
    </recommendedName>
</protein>
<evidence type="ECO:0000313" key="4">
    <source>
        <dbReference type="Proteomes" id="UP000075604"/>
    </source>
</evidence>
<feature type="region of interest" description="Disordered" evidence="1">
    <location>
        <begin position="36"/>
        <end position="58"/>
    </location>
</feature>
<dbReference type="EMBL" id="JELX01000626">
    <property type="protein sequence ID" value="KYF63323.1"/>
    <property type="molecule type" value="Genomic_DNA"/>
</dbReference>
<feature type="signal peptide" evidence="2">
    <location>
        <begin position="1"/>
        <end position="30"/>
    </location>
</feature>
<keyword evidence="2" id="KW-0732">Signal</keyword>